<keyword evidence="3" id="KW-0031">Aminopeptidase</keyword>
<protein>
    <submittedName>
        <fullName evidence="3">M1 family metallopeptidase</fullName>
        <ecNumber evidence="3">3.4.11.-</ecNumber>
    </submittedName>
</protein>
<feature type="signal peptide" evidence="1">
    <location>
        <begin position="1"/>
        <end position="22"/>
    </location>
</feature>
<accession>A0ABV4H679</accession>
<comment type="caution">
    <text evidence="3">The sequence shown here is derived from an EMBL/GenBank/DDBJ whole genome shotgun (WGS) entry which is preliminary data.</text>
</comment>
<dbReference type="EC" id="3.4.11.-" evidence="3"/>
<gene>
    <name evidence="3" type="ORF">ABTW24_00030</name>
</gene>
<dbReference type="Gene3D" id="1.10.390.10">
    <property type="entry name" value="Neutral Protease Domain 2"/>
    <property type="match status" value="1"/>
</dbReference>
<dbReference type="Proteomes" id="UP001566204">
    <property type="component" value="Unassembled WGS sequence"/>
</dbReference>
<dbReference type="EMBL" id="JBEOQB010000001">
    <property type="protein sequence ID" value="MEZ0449991.1"/>
    <property type="molecule type" value="Genomic_DNA"/>
</dbReference>
<keyword evidence="3" id="KW-0378">Hydrolase</keyword>
<dbReference type="SUPFAM" id="SSF55486">
    <property type="entry name" value="Metalloproteases ('zincins'), catalytic domain"/>
    <property type="match status" value="1"/>
</dbReference>
<proteinExistence type="predicted"/>
<evidence type="ECO:0000259" key="2">
    <source>
        <dbReference type="Pfam" id="PF01433"/>
    </source>
</evidence>
<dbReference type="RefSeq" id="WP_370481812.1">
    <property type="nucleotide sequence ID" value="NZ_JBEOQA010000001.1"/>
</dbReference>
<name>A0ABV4H679_9SPHI</name>
<sequence>MIKSTIRYCSMALLLSAGYAQAQDLYTPRNIRVAMEKGTRTANGAPGKKYWQNFGKYNISFRLDPAKRKVTGSETIQYANNSPDTLTKLAIRFVNNVHKPNAVRANYASDDYLTSGLKITSLKLNGQAYQVNSQDWGTVKLTDFAQKMLPGSISTLEISWEYPLSAESDRDGMLNESTFYCAYAYPRVSVYDDYNGWDLLEHNGRQEFYNDFNDYQVTITVPKNFVVWATGELQNAAEVLQQPILARFEKSKHTDAVIHVATAAEMKAGKVTAQHEWNSWKFKASYVPDFCFSVSDNYIWDASSVDLGSKRVSVQSSYVAGTPDFEQYIGWQQYCIEWFSNNWPGVTYPYPTMTAVQGFADMEYPMMINDSSVPDNFVDARQTADHEIAHTYFPFYMGINETRYGYMDEGWATALEYWIGNAEIGEEKNKELFKDSRVKRYIFDPSAEEDQPLITMTSQLNGLGYGNNAYIKAALSYIALRDYLGDMVFKKALHHYMDLWHGKHPTPWDFFYSINAGAGQNLNWFWKNWYFSNHYIDLKVDSFDQSGHNKKLTIANVGGFAVPFEVKITYADGSVETKHQTPAIWQQDEKRVIITWTSSKKVQNITLDGGVFMDYTAKDNSWQNVD</sequence>
<feature type="chain" id="PRO_5046515143" evidence="1">
    <location>
        <begin position="23"/>
        <end position="626"/>
    </location>
</feature>
<dbReference type="InterPro" id="IPR027268">
    <property type="entry name" value="Peptidase_M4/M1_CTD_sf"/>
</dbReference>
<keyword evidence="1" id="KW-0732">Signal</keyword>
<dbReference type="CDD" id="cd09604">
    <property type="entry name" value="M1_APN_like"/>
    <property type="match status" value="1"/>
</dbReference>
<evidence type="ECO:0000313" key="3">
    <source>
        <dbReference type="EMBL" id="MEZ0449991.1"/>
    </source>
</evidence>
<organism evidence="3 4">
    <name type="scientific">Sphingobacterium thalpophilum</name>
    <dbReference type="NCBI Taxonomy" id="259"/>
    <lineage>
        <taxon>Bacteria</taxon>
        <taxon>Pseudomonadati</taxon>
        <taxon>Bacteroidota</taxon>
        <taxon>Sphingobacteriia</taxon>
        <taxon>Sphingobacteriales</taxon>
        <taxon>Sphingobacteriaceae</taxon>
        <taxon>Sphingobacterium</taxon>
    </lineage>
</organism>
<evidence type="ECO:0000256" key="1">
    <source>
        <dbReference type="SAM" id="SignalP"/>
    </source>
</evidence>
<dbReference type="InterPro" id="IPR014782">
    <property type="entry name" value="Peptidase_M1_dom"/>
</dbReference>
<evidence type="ECO:0000313" key="4">
    <source>
        <dbReference type="Proteomes" id="UP001566204"/>
    </source>
</evidence>
<keyword evidence="3" id="KW-0645">Protease</keyword>
<reference evidence="3 4" key="1">
    <citation type="submission" date="2024-06" db="EMBL/GenBank/DDBJ databases">
        <title>Soil Sphingobacterium thalpophilum.</title>
        <authorList>
            <person name="Yang J."/>
            <person name="Li J."/>
        </authorList>
    </citation>
    <scope>NUCLEOTIDE SEQUENCE [LARGE SCALE GENOMIC DNA]</scope>
    <source>
        <strain evidence="3 4">22g91tb</strain>
    </source>
</reference>
<feature type="domain" description="Peptidase M1 membrane alanine aminopeptidase" evidence="2">
    <location>
        <begin position="377"/>
        <end position="529"/>
    </location>
</feature>
<dbReference type="GO" id="GO:0004177">
    <property type="term" value="F:aminopeptidase activity"/>
    <property type="evidence" value="ECO:0007669"/>
    <property type="project" value="UniProtKB-KW"/>
</dbReference>
<keyword evidence="4" id="KW-1185">Reference proteome</keyword>
<dbReference type="Pfam" id="PF01433">
    <property type="entry name" value="Peptidase_M1"/>
    <property type="match status" value="1"/>
</dbReference>